<dbReference type="SUPFAM" id="SSF46565">
    <property type="entry name" value="Chaperone J-domain"/>
    <property type="match status" value="1"/>
</dbReference>
<feature type="zinc finger region" description="CR-type" evidence="6">
    <location>
        <begin position="162"/>
        <end position="249"/>
    </location>
</feature>
<evidence type="ECO:0000256" key="1">
    <source>
        <dbReference type="ARBA" id="ARBA00022723"/>
    </source>
</evidence>
<feature type="domain" description="J" evidence="7">
    <location>
        <begin position="5"/>
        <end position="72"/>
    </location>
</feature>
<dbReference type="InterPro" id="IPR036869">
    <property type="entry name" value="J_dom_sf"/>
</dbReference>
<dbReference type="InterPro" id="IPR001305">
    <property type="entry name" value="HSP_DnaJ_Cys-rich_dom"/>
</dbReference>
<dbReference type="InterPro" id="IPR036410">
    <property type="entry name" value="HSP_DnaJ_Cys-rich_dom_sf"/>
</dbReference>
<dbReference type="InterPro" id="IPR018253">
    <property type="entry name" value="DnaJ_domain_CS"/>
</dbReference>
<dbReference type="PROSITE" id="PS51188">
    <property type="entry name" value="ZF_CR"/>
    <property type="match status" value="1"/>
</dbReference>
<dbReference type="EMBL" id="PUHW01000131">
    <property type="protein sequence ID" value="KAG0688682.1"/>
    <property type="molecule type" value="Genomic_DNA"/>
</dbReference>
<dbReference type="GO" id="GO:0030544">
    <property type="term" value="F:Hsp70 protein binding"/>
    <property type="evidence" value="ECO:0007669"/>
    <property type="project" value="InterPro"/>
</dbReference>
<dbReference type="FunFam" id="2.10.230.10:FF:000001">
    <property type="entry name" value="DnaJ subfamily A member 2"/>
    <property type="match status" value="1"/>
</dbReference>
<keyword evidence="1 6" id="KW-0479">Metal-binding</keyword>
<dbReference type="Proteomes" id="UP000697127">
    <property type="component" value="Unassembled WGS sequence"/>
</dbReference>
<reference evidence="9" key="1">
    <citation type="submission" date="2020-11" db="EMBL/GenBank/DDBJ databases">
        <title>Kefir isolates.</title>
        <authorList>
            <person name="Marcisauskas S."/>
            <person name="Kim Y."/>
            <person name="Blasche S."/>
        </authorList>
    </citation>
    <scope>NUCLEOTIDE SEQUENCE</scope>
    <source>
        <strain evidence="9">Olga-1</strain>
    </source>
</reference>
<evidence type="ECO:0000256" key="3">
    <source>
        <dbReference type="ARBA" id="ARBA00022771"/>
    </source>
</evidence>
<name>A0A9P7BDY7_9ASCO</name>
<dbReference type="OrthoDB" id="550424at2759"/>
<evidence type="ECO:0000313" key="9">
    <source>
        <dbReference type="EMBL" id="KAG0688682.1"/>
    </source>
</evidence>
<dbReference type="CDD" id="cd10719">
    <property type="entry name" value="DnaJ_zf"/>
    <property type="match status" value="1"/>
</dbReference>
<keyword evidence="4 6" id="KW-0862">Zinc</keyword>
<sequence length="467" mass="52461">MATITFYELLGVESSATEGEIKKAYRKLALKYHPDKVPPNEREASEIKFKEITEAYEILCDEDSRRDYDLGGYSSKNSNYNNNNNNNNNRRYNDFDFDFDFGGGSNGNGDFTAEDFANFFSSSGAGAGAGASSSGNKNNTNNNIDLNIYFNTTVTLKDLYFGKLIKESYQRDIICIKCKGSGLRKNAVEITCPTCNGNGIVEEYRRMGGMGGLMFVERVPCKNCDGKGLYSRSDDKCRKCKGKCVIKDDCICEFQIKKGSPNNGYVESIGLGNENPKFKNGNAILNYKFDNLNSNSNANQFQRDENNLFTKIQINLIDSLGGFENNKLIKSLDNRWLNIKVPMGKIIRPGDSIVIKNEGMPILNSNSFGDLYVGIEILFPKDNWMLERGDVGKLRDLLGFIDRKNDDESSNTQNNDDENTEEITPTVFQIKDKNNVPKTFNTYVNNTDVKQFGTDGSKSGWFGWFGW</sequence>
<accession>A0A9P7BDY7</accession>
<dbReference type="GO" id="GO:0006457">
    <property type="term" value="P:protein folding"/>
    <property type="evidence" value="ECO:0007669"/>
    <property type="project" value="InterPro"/>
</dbReference>
<proteinExistence type="predicted"/>
<keyword evidence="10" id="KW-1185">Reference proteome</keyword>
<dbReference type="InterPro" id="IPR008971">
    <property type="entry name" value="HSP40/DnaJ_pept-bd"/>
</dbReference>
<dbReference type="PANTHER" id="PTHR43888">
    <property type="entry name" value="DNAJ-LIKE-2, ISOFORM A-RELATED"/>
    <property type="match status" value="1"/>
</dbReference>
<dbReference type="InterPro" id="IPR001623">
    <property type="entry name" value="DnaJ_domain"/>
</dbReference>
<dbReference type="GO" id="GO:0008270">
    <property type="term" value="F:zinc ion binding"/>
    <property type="evidence" value="ECO:0007669"/>
    <property type="project" value="UniProtKB-KW"/>
</dbReference>
<evidence type="ECO:0008006" key="11">
    <source>
        <dbReference type="Google" id="ProtNLM"/>
    </source>
</evidence>
<dbReference type="InterPro" id="IPR044713">
    <property type="entry name" value="DNJA1/2-like"/>
</dbReference>
<gene>
    <name evidence="9" type="ORF">C6P40_000670</name>
</gene>
<evidence type="ECO:0000259" key="7">
    <source>
        <dbReference type="PROSITE" id="PS50076"/>
    </source>
</evidence>
<dbReference type="Gene3D" id="2.60.260.20">
    <property type="entry name" value="Urease metallochaperone UreE, N-terminal domain"/>
    <property type="match status" value="2"/>
</dbReference>
<evidence type="ECO:0000313" key="10">
    <source>
        <dbReference type="Proteomes" id="UP000697127"/>
    </source>
</evidence>
<dbReference type="FunFam" id="2.60.260.20:FF:000003">
    <property type="entry name" value="DnaJ subfamily A member 2"/>
    <property type="match status" value="1"/>
</dbReference>
<dbReference type="Gene3D" id="1.10.287.110">
    <property type="entry name" value="DnaJ domain"/>
    <property type="match status" value="1"/>
</dbReference>
<dbReference type="PROSITE" id="PS00636">
    <property type="entry name" value="DNAJ_1"/>
    <property type="match status" value="1"/>
</dbReference>
<evidence type="ECO:0000259" key="8">
    <source>
        <dbReference type="PROSITE" id="PS51188"/>
    </source>
</evidence>
<dbReference type="Pfam" id="PF01556">
    <property type="entry name" value="DnaJ_C"/>
    <property type="match status" value="1"/>
</dbReference>
<dbReference type="SUPFAM" id="SSF49493">
    <property type="entry name" value="HSP40/DnaJ peptide-binding domain"/>
    <property type="match status" value="1"/>
</dbReference>
<dbReference type="AlphaFoldDB" id="A0A9P7BDY7"/>
<evidence type="ECO:0000256" key="2">
    <source>
        <dbReference type="ARBA" id="ARBA00022737"/>
    </source>
</evidence>
<keyword evidence="5" id="KW-0143">Chaperone</keyword>
<dbReference type="SMART" id="SM00271">
    <property type="entry name" value="DnaJ"/>
    <property type="match status" value="1"/>
</dbReference>
<evidence type="ECO:0000256" key="6">
    <source>
        <dbReference type="PROSITE-ProRule" id="PRU00546"/>
    </source>
</evidence>
<dbReference type="Pfam" id="PF00684">
    <property type="entry name" value="DnaJ_CXXCXGXG"/>
    <property type="match status" value="1"/>
</dbReference>
<dbReference type="PRINTS" id="PR00625">
    <property type="entry name" value="JDOMAIN"/>
</dbReference>
<dbReference type="Gene3D" id="2.10.230.10">
    <property type="entry name" value="Heat shock protein DnaJ, cysteine-rich domain"/>
    <property type="match status" value="1"/>
</dbReference>
<comment type="caution">
    <text evidence="9">The sequence shown here is derived from an EMBL/GenBank/DDBJ whole genome shotgun (WGS) entry which is preliminary data.</text>
</comment>
<dbReference type="InterPro" id="IPR002939">
    <property type="entry name" value="DnaJ_C"/>
</dbReference>
<feature type="domain" description="CR-type" evidence="8">
    <location>
        <begin position="162"/>
        <end position="249"/>
    </location>
</feature>
<dbReference type="CDD" id="cd06257">
    <property type="entry name" value="DnaJ"/>
    <property type="match status" value="1"/>
</dbReference>
<dbReference type="Pfam" id="PF00226">
    <property type="entry name" value="DnaJ"/>
    <property type="match status" value="1"/>
</dbReference>
<protein>
    <recommendedName>
        <fullName evidence="11">J domain-containing protein</fullName>
    </recommendedName>
</protein>
<dbReference type="SUPFAM" id="SSF57938">
    <property type="entry name" value="DnaJ/Hsp40 cysteine-rich domain"/>
    <property type="match status" value="1"/>
</dbReference>
<evidence type="ECO:0000256" key="4">
    <source>
        <dbReference type="ARBA" id="ARBA00022833"/>
    </source>
</evidence>
<keyword evidence="3 6" id="KW-0863">Zinc-finger</keyword>
<evidence type="ECO:0000256" key="5">
    <source>
        <dbReference type="ARBA" id="ARBA00023186"/>
    </source>
</evidence>
<dbReference type="PROSITE" id="PS50076">
    <property type="entry name" value="DNAJ_2"/>
    <property type="match status" value="1"/>
</dbReference>
<dbReference type="GO" id="GO:0051082">
    <property type="term" value="F:unfolded protein binding"/>
    <property type="evidence" value="ECO:0007669"/>
    <property type="project" value="InterPro"/>
</dbReference>
<keyword evidence="2" id="KW-0677">Repeat</keyword>
<organism evidence="9 10">
    <name type="scientific">Pichia californica</name>
    <dbReference type="NCBI Taxonomy" id="460514"/>
    <lineage>
        <taxon>Eukaryota</taxon>
        <taxon>Fungi</taxon>
        <taxon>Dikarya</taxon>
        <taxon>Ascomycota</taxon>
        <taxon>Saccharomycotina</taxon>
        <taxon>Pichiomycetes</taxon>
        <taxon>Pichiales</taxon>
        <taxon>Pichiaceae</taxon>
        <taxon>Pichia</taxon>
    </lineage>
</organism>